<name>A0ABU5ETR7_9BACT</name>
<gene>
    <name evidence="2" type="ORF">R5W23_005461</name>
</gene>
<proteinExistence type="predicted"/>
<evidence type="ECO:0000313" key="2">
    <source>
        <dbReference type="EMBL" id="MDY3558368.1"/>
    </source>
</evidence>
<protein>
    <submittedName>
        <fullName evidence="2">Uncharacterized protein</fullName>
    </submittedName>
</protein>
<dbReference type="EMBL" id="JAXBLV010000026">
    <property type="protein sequence ID" value="MDY3558368.1"/>
    <property type="molecule type" value="Genomic_DNA"/>
</dbReference>
<feature type="coiled-coil region" evidence="1">
    <location>
        <begin position="28"/>
        <end position="55"/>
    </location>
</feature>
<dbReference type="Proteomes" id="UP001272242">
    <property type="component" value="Unassembled WGS sequence"/>
</dbReference>
<comment type="caution">
    <text evidence="2">The sequence shown here is derived from an EMBL/GenBank/DDBJ whole genome shotgun (WGS) entry which is preliminary data.</text>
</comment>
<dbReference type="RefSeq" id="WP_320685300.1">
    <property type="nucleotide sequence ID" value="NZ_JAXBLV010000026.1"/>
</dbReference>
<organism evidence="2 3">
    <name type="scientific">Gemmata algarum</name>
    <dbReference type="NCBI Taxonomy" id="2975278"/>
    <lineage>
        <taxon>Bacteria</taxon>
        <taxon>Pseudomonadati</taxon>
        <taxon>Planctomycetota</taxon>
        <taxon>Planctomycetia</taxon>
        <taxon>Gemmatales</taxon>
        <taxon>Gemmataceae</taxon>
        <taxon>Gemmata</taxon>
    </lineage>
</organism>
<sequence>MTATPTDRKVSVMSAWAETLARSAHSTLDRMDSALNRTEEKIAQVREKIVRRDREFQRLLRTP</sequence>
<evidence type="ECO:0000313" key="3">
    <source>
        <dbReference type="Proteomes" id="UP001272242"/>
    </source>
</evidence>
<keyword evidence="1" id="KW-0175">Coiled coil</keyword>
<evidence type="ECO:0000256" key="1">
    <source>
        <dbReference type="SAM" id="Coils"/>
    </source>
</evidence>
<keyword evidence="3" id="KW-1185">Reference proteome</keyword>
<accession>A0ABU5ETR7</accession>
<reference evidence="3" key="1">
    <citation type="journal article" date="2023" name="Mar. Drugs">
        <title>Gemmata algarum, a Novel Planctomycete Isolated from an Algal Mat, Displays Antimicrobial Activity.</title>
        <authorList>
            <person name="Kumar G."/>
            <person name="Kallscheuer N."/>
            <person name="Kashif M."/>
            <person name="Ahamad S."/>
            <person name="Jagadeeshwari U."/>
            <person name="Pannikurungottu S."/>
            <person name="Haufschild T."/>
            <person name="Kabuu M."/>
            <person name="Sasikala C."/>
            <person name="Jogler C."/>
            <person name="Ramana C."/>
        </authorList>
    </citation>
    <scope>NUCLEOTIDE SEQUENCE [LARGE SCALE GENOMIC DNA]</scope>
    <source>
        <strain evidence="3">JC673</strain>
    </source>
</reference>